<feature type="domain" description="CWF21" evidence="8">
    <location>
        <begin position="60"/>
        <end position="105"/>
    </location>
</feature>
<reference evidence="9" key="1">
    <citation type="thesis" date="2021" institute="BYU ScholarsArchive" country="Provo, UT, USA">
        <title>Applications of and Algorithms for Genome Assembly and Genomic Analyses with an Emphasis on Marine Teleosts.</title>
        <authorList>
            <person name="Pickett B.D."/>
        </authorList>
    </citation>
    <scope>NUCLEOTIDE SEQUENCE</scope>
    <source>
        <strain evidence="9">HI-2016</strain>
    </source>
</reference>
<dbReference type="InterPro" id="IPR013170">
    <property type="entry name" value="mRNA_splic_Cwf21_dom"/>
</dbReference>
<keyword evidence="5" id="KW-0508">mRNA splicing</keyword>
<dbReference type="GO" id="GO:0008380">
    <property type="term" value="P:RNA splicing"/>
    <property type="evidence" value="ECO:0007669"/>
    <property type="project" value="UniProtKB-KW"/>
</dbReference>
<dbReference type="AlphaFoldDB" id="A0A8T2NV13"/>
<comment type="subcellular location">
    <subcellularLocation>
        <location evidence="1">Nucleus</location>
    </subcellularLocation>
</comment>
<comment type="caution">
    <text evidence="9">The sequence shown here is derived from an EMBL/GenBank/DDBJ whole genome shotgun (WGS) entry which is preliminary data.</text>
</comment>
<evidence type="ECO:0000256" key="7">
    <source>
        <dbReference type="SAM" id="MobiDB-lite"/>
    </source>
</evidence>
<feature type="compositionally biased region" description="Basic and acidic residues" evidence="7">
    <location>
        <begin position="31"/>
        <end position="48"/>
    </location>
</feature>
<dbReference type="PANTHER" id="PTHR36562">
    <property type="entry name" value="SERINE/ARGININE REPETITIVE MATRIX 2"/>
    <property type="match status" value="1"/>
</dbReference>
<feature type="region of interest" description="Disordered" evidence="7">
    <location>
        <begin position="1"/>
        <end position="62"/>
    </location>
</feature>
<protein>
    <recommendedName>
        <fullName evidence="8">CWF21 domain-containing protein</fullName>
    </recommendedName>
</protein>
<evidence type="ECO:0000256" key="3">
    <source>
        <dbReference type="ARBA" id="ARBA00022664"/>
    </source>
</evidence>
<evidence type="ECO:0000313" key="10">
    <source>
        <dbReference type="Proteomes" id="UP000824540"/>
    </source>
</evidence>
<feature type="region of interest" description="Disordered" evidence="7">
    <location>
        <begin position="142"/>
        <end position="387"/>
    </location>
</feature>
<comment type="similarity">
    <text evidence="2">Belongs to the CWC21 family.</text>
</comment>
<evidence type="ECO:0000256" key="1">
    <source>
        <dbReference type="ARBA" id="ARBA00004123"/>
    </source>
</evidence>
<dbReference type="EMBL" id="JAFBMS010000025">
    <property type="protein sequence ID" value="KAG9342951.1"/>
    <property type="molecule type" value="Genomic_DNA"/>
</dbReference>
<evidence type="ECO:0000256" key="5">
    <source>
        <dbReference type="ARBA" id="ARBA00023187"/>
    </source>
</evidence>
<evidence type="ECO:0000259" key="8">
    <source>
        <dbReference type="SMART" id="SM01115"/>
    </source>
</evidence>
<keyword evidence="3" id="KW-0507">mRNA processing</keyword>
<dbReference type="OrthoDB" id="10267305at2759"/>
<feature type="compositionally biased region" description="Basic and acidic residues" evidence="7">
    <location>
        <begin position="299"/>
        <end position="308"/>
    </location>
</feature>
<dbReference type="SMART" id="SM01115">
    <property type="entry name" value="cwf21"/>
    <property type="match status" value="1"/>
</dbReference>
<feature type="compositionally biased region" description="Polar residues" evidence="7">
    <location>
        <begin position="10"/>
        <end position="25"/>
    </location>
</feature>
<dbReference type="Pfam" id="PF08312">
    <property type="entry name" value="cwf21"/>
    <property type="match status" value="1"/>
</dbReference>
<keyword evidence="6" id="KW-0539">Nucleus</keyword>
<sequence length="387" mass="44569">MYNGIGLTTPRGSGTNGYVQRNLSSVRAKRTRDERGDERDEKDRERLESQLNRQPNAGILEHQRKRQLEVKCAELQDMMEEQGYSAEEIAEKVNSFRLMLQEKQEPPASITDRPTVTDTHALAAANQQKNDRLREAFGIATDYVDGSSFHPERKEREKEKREQQRLERERQQQQQQQKYVLVEDSEDSASPSPRKQNRKKRRKKNKKRDSSESPSPSPQREKKSGKKKKKSSSGDRQKEKGKRKRSENESPAPTKHQRHRSPSITSDRSQSPAPLREKWQNQSIRSSDEGRKGWSPGRRGRENEEKSPQRLGMREIPQTPQQSRTRQESGEATGHGEGAEGSETKARFLQPLSFTRSRESQTAEEPRAGRTISQSQLHPRKGEGDRE</sequence>
<evidence type="ECO:0000256" key="6">
    <source>
        <dbReference type="ARBA" id="ARBA00023242"/>
    </source>
</evidence>
<organism evidence="9 10">
    <name type="scientific">Albula glossodonta</name>
    <name type="common">roundjaw bonefish</name>
    <dbReference type="NCBI Taxonomy" id="121402"/>
    <lineage>
        <taxon>Eukaryota</taxon>
        <taxon>Metazoa</taxon>
        <taxon>Chordata</taxon>
        <taxon>Craniata</taxon>
        <taxon>Vertebrata</taxon>
        <taxon>Euteleostomi</taxon>
        <taxon>Actinopterygii</taxon>
        <taxon>Neopterygii</taxon>
        <taxon>Teleostei</taxon>
        <taxon>Albuliformes</taxon>
        <taxon>Albulidae</taxon>
        <taxon>Albula</taxon>
    </lineage>
</organism>
<dbReference type="Proteomes" id="UP000824540">
    <property type="component" value="Unassembled WGS sequence"/>
</dbReference>
<keyword evidence="10" id="KW-1185">Reference proteome</keyword>
<evidence type="ECO:0000313" key="9">
    <source>
        <dbReference type="EMBL" id="KAG9342951.1"/>
    </source>
</evidence>
<accession>A0A8T2NV13</accession>
<dbReference type="InterPro" id="IPR051372">
    <property type="entry name" value="CWC21"/>
</dbReference>
<feature type="compositionally biased region" description="Basic and acidic residues" evidence="7">
    <location>
        <begin position="356"/>
        <end position="368"/>
    </location>
</feature>
<feature type="compositionally biased region" description="Basic and acidic residues" evidence="7">
    <location>
        <begin position="150"/>
        <end position="171"/>
    </location>
</feature>
<dbReference type="GO" id="GO:0005681">
    <property type="term" value="C:spliceosomal complex"/>
    <property type="evidence" value="ECO:0007669"/>
    <property type="project" value="UniProtKB-KW"/>
</dbReference>
<evidence type="ECO:0000256" key="4">
    <source>
        <dbReference type="ARBA" id="ARBA00022728"/>
    </source>
</evidence>
<feature type="compositionally biased region" description="Polar residues" evidence="7">
    <location>
        <begin position="262"/>
        <end position="272"/>
    </location>
</feature>
<dbReference type="PANTHER" id="PTHR36562:SF5">
    <property type="entry name" value="SERINE_ARGININE REPETITIVE MATRIX 2"/>
    <property type="match status" value="1"/>
</dbReference>
<evidence type="ECO:0000256" key="2">
    <source>
        <dbReference type="ARBA" id="ARBA00005954"/>
    </source>
</evidence>
<name>A0A8T2NV13_9TELE</name>
<proteinExistence type="inferred from homology"/>
<dbReference type="Gene3D" id="6.10.140.420">
    <property type="match status" value="1"/>
</dbReference>
<dbReference type="GO" id="GO:0006397">
    <property type="term" value="P:mRNA processing"/>
    <property type="evidence" value="ECO:0007669"/>
    <property type="project" value="UniProtKB-KW"/>
</dbReference>
<keyword evidence="4" id="KW-0747">Spliceosome</keyword>
<feature type="compositionally biased region" description="Basic residues" evidence="7">
    <location>
        <begin position="195"/>
        <end position="207"/>
    </location>
</feature>
<gene>
    <name evidence="9" type="ORF">JZ751_015167</name>
</gene>
<dbReference type="CDD" id="cd21373">
    <property type="entry name" value="cwf21_SRRM2-like"/>
    <property type="match status" value="1"/>
</dbReference>